<dbReference type="EMBL" id="LNTY01000050">
    <property type="protein sequence ID" value="KXF80558.1"/>
    <property type="molecule type" value="Genomic_DNA"/>
</dbReference>
<dbReference type="RefSeq" id="WP_067419084.1">
    <property type="nucleotide sequence ID" value="NZ_LNTY01000050.1"/>
</dbReference>
<dbReference type="PROSITE" id="PS51257">
    <property type="entry name" value="PROKAR_LIPOPROTEIN"/>
    <property type="match status" value="1"/>
</dbReference>
<keyword evidence="3" id="KW-1185">Reference proteome</keyword>
<accession>A0A135I546</accession>
<feature type="signal peptide" evidence="1">
    <location>
        <begin position="1"/>
        <end position="18"/>
    </location>
</feature>
<dbReference type="Proteomes" id="UP000070529">
    <property type="component" value="Unassembled WGS sequence"/>
</dbReference>
<comment type="caution">
    <text evidence="2">The sequence shown here is derived from an EMBL/GenBank/DDBJ whole genome shotgun (WGS) entry which is preliminary data.</text>
</comment>
<reference evidence="2 3" key="1">
    <citation type="submission" date="2015-11" db="EMBL/GenBank/DDBJ databases">
        <title>Genomic Taxonomy of the Vibrionaceae.</title>
        <authorList>
            <person name="Gomez-Gil B."/>
            <person name="Enciso-Ibarra J."/>
        </authorList>
    </citation>
    <scope>NUCLEOTIDE SEQUENCE [LARGE SCALE GENOMIC DNA]</scope>
    <source>
        <strain evidence="2 3">CAIM 912</strain>
    </source>
</reference>
<feature type="chain" id="PRO_5007465637" description="Lipoprotein" evidence="1">
    <location>
        <begin position="19"/>
        <end position="185"/>
    </location>
</feature>
<evidence type="ECO:0000313" key="3">
    <source>
        <dbReference type="Proteomes" id="UP000070529"/>
    </source>
</evidence>
<keyword evidence="1" id="KW-0732">Signal</keyword>
<evidence type="ECO:0000256" key="1">
    <source>
        <dbReference type="SAM" id="SignalP"/>
    </source>
</evidence>
<evidence type="ECO:0008006" key="4">
    <source>
        <dbReference type="Google" id="ProtNLM"/>
    </source>
</evidence>
<organism evidence="2 3">
    <name type="scientific">Enterovibrio coralii</name>
    <dbReference type="NCBI Taxonomy" id="294935"/>
    <lineage>
        <taxon>Bacteria</taxon>
        <taxon>Pseudomonadati</taxon>
        <taxon>Pseudomonadota</taxon>
        <taxon>Gammaproteobacteria</taxon>
        <taxon>Vibrionales</taxon>
        <taxon>Vibrionaceae</taxon>
        <taxon>Enterovibrio</taxon>
    </lineage>
</organism>
<proteinExistence type="predicted"/>
<protein>
    <recommendedName>
        <fullName evidence="4">Lipoprotein</fullName>
    </recommendedName>
</protein>
<name>A0A135I546_9GAMM</name>
<dbReference type="AlphaFoldDB" id="A0A135I546"/>
<sequence>MQLAKSLSLVAISSSLFIAGCQSTSISVEEGKGAVVFPVTIDMGGAATNFACRTIVIDIKEKFRSGRDLDKALTRSLPVGSKPPYVIADNLPPGEYTVTEYRCLPNVNWTLGGKSYLRKNTYISFEIYPNKITISDFAYRGKEKFKSGGGSTFSTSFQYSTKEEEDRAIEALIANGIPKGLEIDE</sequence>
<gene>
    <name evidence="2" type="ORF">ATN88_07705</name>
</gene>
<evidence type="ECO:0000313" key="2">
    <source>
        <dbReference type="EMBL" id="KXF80558.1"/>
    </source>
</evidence>